<protein>
    <submittedName>
        <fullName evidence="3">Uncharacterized protein</fullName>
    </submittedName>
</protein>
<feature type="chain" id="PRO_5028058732" evidence="2">
    <location>
        <begin position="25"/>
        <end position="811"/>
    </location>
</feature>
<proteinExistence type="predicted"/>
<evidence type="ECO:0000256" key="2">
    <source>
        <dbReference type="SAM" id="SignalP"/>
    </source>
</evidence>
<dbReference type="AlphaFoldDB" id="A0A6S6U2P9"/>
<name>A0A6S6U2P9_9BACT</name>
<feature type="coiled-coil region" evidence="1">
    <location>
        <begin position="455"/>
        <end position="482"/>
    </location>
</feature>
<evidence type="ECO:0000313" key="3">
    <source>
        <dbReference type="EMBL" id="CAA6825944.1"/>
    </source>
</evidence>
<accession>A0A6S6U2P9</accession>
<organism evidence="3">
    <name type="scientific">uncultured Aureispira sp</name>
    <dbReference type="NCBI Taxonomy" id="1331704"/>
    <lineage>
        <taxon>Bacteria</taxon>
        <taxon>Pseudomonadati</taxon>
        <taxon>Bacteroidota</taxon>
        <taxon>Saprospiria</taxon>
        <taxon>Saprospirales</taxon>
        <taxon>Saprospiraceae</taxon>
        <taxon>Aureispira</taxon>
        <taxon>environmental samples</taxon>
    </lineage>
</organism>
<keyword evidence="1" id="KW-0175">Coiled coil</keyword>
<feature type="coiled-coil region" evidence="1">
    <location>
        <begin position="367"/>
        <end position="394"/>
    </location>
</feature>
<gene>
    <name evidence="3" type="ORF">HELGO_WM20405</name>
</gene>
<sequence>MKQNLRYLLCLIVGIGFWLPSANAQLVNYEDTWQEFLKNPKTSAISKLTEPSKEQVANYLKYSLMYANSYFCADDLTQSEKMMREVASISADAQAKIPGFVIKYEELQTRIAAYKVCGKAWVRFIDGESIDIAELEKSEMQEAKKVCEKGTLCKYFYMTSMYYYCKGDLKQSRGQFENRVQKLVDKTSFEPKDVNGMDERVTMMKKLWAGIDKLNPAWAKLIESDKSPGFDTELPLIDCYAIPNMKEYILRASADLCAVGDEMLKKIKALQKTNTHPIPSDLADKIEWLEKAVAENNTGLATLNKAWTKFLPESKPSGVDYGHEFVCDRAAEVKAYIMDGFADPCGGGKMALDKIEAIKKEHNPSLDAETMAKLKQLKARVNKEEENLAKLNEAWEDFVPDDKIKGKINFVFEYCDKEAQVKAYVMDGTINFCAKGKSRLADITKLRGSDRPELADEVIKKIEALQAKQDESDQDLADLNTAWKLYTSTDKTMAWKEGFPQKDTTGIEDNIRLVKFYCDKIAQTKSWVIKGQLNPCEKGEAYLAKINKLKKQASLTYDKELACQVSRLKSKVYQCKYWALVLKAWKVTYEECERFGPASSKIMYADLNSDELPCETTVEFKHLGKIGIQYTITTFLCQRINLAKMGDPEYYKKIATWVDTEVLSKYCESNMRCKEDFYIYLEGHTDGNRFSGAKYDKSLGIPEGTPFTHFVGNNSGSVDTTKEATRNITTDLKSNMELGIARAWTVKQQLDFMKVPIKVGAYEHPSGEKGGEFRRIEIELNITNLMLDFYEKTLKELIKESGIGNRPKLGC</sequence>
<evidence type="ECO:0000256" key="1">
    <source>
        <dbReference type="SAM" id="Coils"/>
    </source>
</evidence>
<reference evidence="3" key="1">
    <citation type="submission" date="2020-01" db="EMBL/GenBank/DDBJ databases">
        <authorList>
            <person name="Meier V. D."/>
            <person name="Meier V D."/>
        </authorList>
    </citation>
    <scope>NUCLEOTIDE SEQUENCE</scope>
    <source>
        <strain evidence="3">HLG_WM_MAG_10</strain>
    </source>
</reference>
<dbReference type="EMBL" id="CACVAQ010000372">
    <property type="protein sequence ID" value="CAA6825944.1"/>
    <property type="molecule type" value="Genomic_DNA"/>
</dbReference>
<feature type="signal peptide" evidence="2">
    <location>
        <begin position="1"/>
        <end position="24"/>
    </location>
</feature>
<keyword evidence="2" id="KW-0732">Signal</keyword>